<name>A0A162CUI3_9FLAO</name>
<comment type="caution">
    <text evidence="2">The sequence shown here is derived from an EMBL/GenBank/DDBJ whole genome shotgun (WGS) entry which is preliminary data.</text>
</comment>
<dbReference type="Pfam" id="PF14534">
    <property type="entry name" value="DUF4440"/>
    <property type="match status" value="1"/>
</dbReference>
<evidence type="ECO:0000313" key="3">
    <source>
        <dbReference type="Proteomes" id="UP000076715"/>
    </source>
</evidence>
<dbReference type="STRING" id="1642818.AWE51_02735"/>
<dbReference type="EMBL" id="LQRT01000002">
    <property type="protein sequence ID" value="KZS42374.1"/>
    <property type="molecule type" value="Genomic_DNA"/>
</dbReference>
<organism evidence="2 3">
    <name type="scientific">Aquimarina aggregata</name>
    <dbReference type="NCBI Taxonomy" id="1642818"/>
    <lineage>
        <taxon>Bacteria</taxon>
        <taxon>Pseudomonadati</taxon>
        <taxon>Bacteroidota</taxon>
        <taxon>Flavobacteriia</taxon>
        <taxon>Flavobacteriales</taxon>
        <taxon>Flavobacteriaceae</taxon>
        <taxon>Aquimarina</taxon>
    </lineage>
</organism>
<dbReference type="OrthoDB" id="9814425at2"/>
<dbReference type="InterPro" id="IPR032710">
    <property type="entry name" value="NTF2-like_dom_sf"/>
</dbReference>
<keyword evidence="3" id="KW-1185">Reference proteome</keyword>
<evidence type="ECO:0000259" key="1">
    <source>
        <dbReference type="Pfam" id="PF14534"/>
    </source>
</evidence>
<dbReference type="InterPro" id="IPR027843">
    <property type="entry name" value="DUF4440"/>
</dbReference>
<dbReference type="RefSeq" id="WP_066309992.1">
    <property type="nucleotide sequence ID" value="NZ_CANLSS010000001.1"/>
</dbReference>
<accession>A0A162CUI3</accession>
<sequence length="149" mass="17532">MKSIQTLFIIMLMYNLGFSQIYNGDKNDINIILKNAQNFSKYVMASDYDMIGKSYTKDAKIFPSKSKIIEGTESIVKYWELPKDVQIKYHKIEPSEITIVDDTAYDYGYYEGKTKKSNDKEISWKGKYVIVWKKIGDDWKMYLDIWNGI</sequence>
<dbReference type="Gene3D" id="3.10.450.50">
    <property type="match status" value="1"/>
</dbReference>
<evidence type="ECO:0000313" key="2">
    <source>
        <dbReference type="EMBL" id="KZS42374.1"/>
    </source>
</evidence>
<dbReference type="Proteomes" id="UP000076715">
    <property type="component" value="Unassembled WGS sequence"/>
</dbReference>
<gene>
    <name evidence="2" type="ORF">AWE51_02735</name>
</gene>
<protein>
    <submittedName>
        <fullName evidence="2">DUF4440 domain-containing protein</fullName>
    </submittedName>
</protein>
<proteinExistence type="predicted"/>
<reference evidence="2 3" key="1">
    <citation type="submission" date="2016-01" db="EMBL/GenBank/DDBJ databases">
        <title>The draft genome sequence of Aquimarina sp. RZW4-3-2.</title>
        <authorList>
            <person name="Wang Y."/>
        </authorList>
    </citation>
    <scope>NUCLEOTIDE SEQUENCE [LARGE SCALE GENOMIC DNA]</scope>
    <source>
        <strain evidence="2 3">RZW4-3-2</strain>
    </source>
</reference>
<dbReference type="AlphaFoldDB" id="A0A162CUI3"/>
<dbReference type="SUPFAM" id="SSF54427">
    <property type="entry name" value="NTF2-like"/>
    <property type="match status" value="1"/>
</dbReference>
<feature type="domain" description="DUF4440" evidence="1">
    <location>
        <begin position="32"/>
        <end position="141"/>
    </location>
</feature>